<feature type="transmembrane region" description="Helical" evidence="8">
    <location>
        <begin position="208"/>
        <end position="228"/>
    </location>
</feature>
<feature type="transmembrane region" description="Helical" evidence="8">
    <location>
        <begin position="79"/>
        <end position="98"/>
    </location>
</feature>
<keyword evidence="10" id="KW-1185">Reference proteome</keyword>
<feature type="transmembrane region" description="Helical" evidence="8">
    <location>
        <begin position="295"/>
        <end position="314"/>
    </location>
</feature>
<keyword evidence="3 8" id="KW-1133">Transmembrane helix</keyword>
<dbReference type="InterPro" id="IPR017452">
    <property type="entry name" value="GPCR_Rhodpsn_7TM"/>
</dbReference>
<evidence type="ECO:0000256" key="7">
    <source>
        <dbReference type="ARBA" id="ARBA00023224"/>
    </source>
</evidence>
<evidence type="ECO:0000256" key="3">
    <source>
        <dbReference type="ARBA" id="ARBA00022989"/>
    </source>
</evidence>
<protein>
    <submittedName>
        <fullName evidence="11">Uncharacterized protein LOC111104858</fullName>
    </submittedName>
</protein>
<feature type="transmembrane region" description="Helical" evidence="8">
    <location>
        <begin position="44"/>
        <end position="67"/>
    </location>
</feature>
<dbReference type="KEGG" id="cvn:111104858"/>
<feature type="transmembrane region" description="Helical" evidence="8">
    <location>
        <begin position="249"/>
        <end position="275"/>
    </location>
</feature>
<keyword evidence="5 8" id="KW-0472">Membrane</keyword>
<keyword evidence="2 8" id="KW-0812">Transmembrane</keyword>
<name>A0A8B8ATP4_CRAVI</name>
<dbReference type="GO" id="GO:0005886">
    <property type="term" value="C:plasma membrane"/>
    <property type="evidence" value="ECO:0007669"/>
    <property type="project" value="TreeGrafter"/>
</dbReference>
<dbReference type="Gene3D" id="1.20.1070.10">
    <property type="entry name" value="Rhodopsin 7-helix transmembrane proteins"/>
    <property type="match status" value="1"/>
</dbReference>
<keyword evidence="4" id="KW-0297">G-protein coupled receptor</keyword>
<dbReference type="SUPFAM" id="SSF81321">
    <property type="entry name" value="Family A G protein-coupled receptor-like"/>
    <property type="match status" value="1"/>
</dbReference>
<evidence type="ECO:0000256" key="4">
    <source>
        <dbReference type="ARBA" id="ARBA00023040"/>
    </source>
</evidence>
<feature type="domain" description="G-protein coupled receptors family 1 profile" evidence="9">
    <location>
        <begin position="58"/>
        <end position="311"/>
    </location>
</feature>
<evidence type="ECO:0000256" key="2">
    <source>
        <dbReference type="ARBA" id="ARBA00022692"/>
    </source>
</evidence>
<evidence type="ECO:0000256" key="6">
    <source>
        <dbReference type="ARBA" id="ARBA00023170"/>
    </source>
</evidence>
<dbReference type="GeneID" id="111104858"/>
<feature type="transmembrane region" description="Helical" evidence="8">
    <location>
        <begin position="160"/>
        <end position="177"/>
    </location>
</feature>
<feature type="transmembrane region" description="Helical" evidence="8">
    <location>
        <begin position="118"/>
        <end position="140"/>
    </location>
</feature>
<keyword evidence="6" id="KW-0675">Receptor</keyword>
<dbReference type="OrthoDB" id="6071741at2759"/>
<evidence type="ECO:0000256" key="5">
    <source>
        <dbReference type="ARBA" id="ARBA00023136"/>
    </source>
</evidence>
<dbReference type="PANTHER" id="PTHR24243:SF230">
    <property type="entry name" value="G-PROTEIN COUPLED RECEPTORS FAMILY 1 PROFILE DOMAIN-CONTAINING PROTEIN"/>
    <property type="match status" value="1"/>
</dbReference>
<dbReference type="PROSITE" id="PS50262">
    <property type="entry name" value="G_PROTEIN_RECEP_F1_2"/>
    <property type="match status" value="1"/>
</dbReference>
<gene>
    <name evidence="11" type="primary">LOC111104858</name>
</gene>
<sequence>MNFVLLGQLEQLRSEGMTGNESYLDYEPYDEAVTSLIHLAQILYIYYIPVIICLGISLNTIVCIVLLRTKLRKKFFTHVFAATTISDNGFLFTVLLIWMKDQAVDIYKAPGMCQMIIFMSHFFPFLSFWHSVSASIILLIRPRSSCLTNTCNGPGKSRTLIISLSIFTLTIYVYKTWTNGVLVIQGARFCTILPETEEAMKILNILDVIVLLVLPFLIFAIFDLLIIVKQIMKLYLANSFNGSSTYRDSLKVVLVHSICFHVFVGPGCISKLILLFRYMSGNEHYDYQELILESIFQYVFYTYFGIKPLFHIIVSKSLRVHLKELLLKAKQTMSMSRMLMNAGSHDQTLL</sequence>
<accession>A0A8B8ATP4</accession>
<comment type="subcellular location">
    <subcellularLocation>
        <location evidence="1">Membrane</location>
        <topology evidence="1">Multi-pass membrane protein</topology>
    </subcellularLocation>
</comment>
<evidence type="ECO:0000256" key="8">
    <source>
        <dbReference type="SAM" id="Phobius"/>
    </source>
</evidence>
<proteinExistence type="predicted"/>
<dbReference type="GO" id="GO:0004930">
    <property type="term" value="F:G protein-coupled receptor activity"/>
    <property type="evidence" value="ECO:0007669"/>
    <property type="project" value="UniProtKB-KW"/>
</dbReference>
<evidence type="ECO:0000313" key="11">
    <source>
        <dbReference type="RefSeq" id="XP_022294727.1"/>
    </source>
</evidence>
<reference evidence="11" key="1">
    <citation type="submission" date="2025-08" db="UniProtKB">
        <authorList>
            <consortium name="RefSeq"/>
        </authorList>
    </citation>
    <scope>IDENTIFICATION</scope>
    <source>
        <tissue evidence="11">Whole sample</tissue>
    </source>
</reference>
<evidence type="ECO:0000313" key="10">
    <source>
        <dbReference type="Proteomes" id="UP000694844"/>
    </source>
</evidence>
<evidence type="ECO:0000256" key="1">
    <source>
        <dbReference type="ARBA" id="ARBA00004141"/>
    </source>
</evidence>
<dbReference type="Proteomes" id="UP000694844">
    <property type="component" value="Chromosome 7"/>
</dbReference>
<dbReference type="PANTHER" id="PTHR24243">
    <property type="entry name" value="G-PROTEIN COUPLED RECEPTOR"/>
    <property type="match status" value="1"/>
</dbReference>
<dbReference type="RefSeq" id="XP_022294727.1">
    <property type="nucleotide sequence ID" value="XM_022439019.1"/>
</dbReference>
<organism evidence="10 11">
    <name type="scientific">Crassostrea virginica</name>
    <name type="common">Eastern oyster</name>
    <dbReference type="NCBI Taxonomy" id="6565"/>
    <lineage>
        <taxon>Eukaryota</taxon>
        <taxon>Metazoa</taxon>
        <taxon>Spiralia</taxon>
        <taxon>Lophotrochozoa</taxon>
        <taxon>Mollusca</taxon>
        <taxon>Bivalvia</taxon>
        <taxon>Autobranchia</taxon>
        <taxon>Pteriomorphia</taxon>
        <taxon>Ostreida</taxon>
        <taxon>Ostreoidea</taxon>
        <taxon>Ostreidae</taxon>
        <taxon>Crassostrea</taxon>
    </lineage>
</organism>
<evidence type="ECO:0000259" key="9">
    <source>
        <dbReference type="PROSITE" id="PS50262"/>
    </source>
</evidence>
<keyword evidence="7" id="KW-0807">Transducer</keyword>
<dbReference type="AlphaFoldDB" id="A0A8B8ATP4"/>